<sequence>MMMRISTTKCILMTRIVDASNLAPPSSRAAPLRTARVADDFAREKHASEPRIASHRASMAAPDRGPKLPPDARGGKGDASGKKHKSTKSGGGVKTKKRTSSSDGAMKPLVLLAAGMALVPVIKKLKDLLESRGGGEKGEKSEKGSAFSFGKGKRGGKAKGKGGDGGGDAGIKKPPGAGAKGVERVGNVPRNKASNNKKNRARKAERKASRAEEEDRANPKHKAGQLPNGGHAVVKEGNNVPKDDDIIGGEAGKTFTTTSSVKVPTWYARVREERGND</sequence>
<dbReference type="OMA" id="TWYARVR"/>
<dbReference type="KEGG" id="mpp:MICPUCDRAFT_50641"/>
<feature type="compositionally biased region" description="Basic and acidic residues" evidence="1">
    <location>
        <begin position="36"/>
        <end position="49"/>
    </location>
</feature>
<dbReference type="OrthoDB" id="498805at2759"/>
<accession>C1MIP2</accession>
<feature type="region of interest" description="Disordered" evidence="1">
    <location>
        <begin position="131"/>
        <end position="252"/>
    </location>
</feature>
<organism evidence="3">
    <name type="scientific">Micromonas pusilla (strain CCMP1545)</name>
    <name type="common">Picoplanktonic green alga</name>
    <dbReference type="NCBI Taxonomy" id="564608"/>
    <lineage>
        <taxon>Eukaryota</taxon>
        <taxon>Viridiplantae</taxon>
        <taxon>Chlorophyta</taxon>
        <taxon>Mamiellophyceae</taxon>
        <taxon>Mamiellales</taxon>
        <taxon>Mamiellaceae</taxon>
        <taxon>Micromonas</taxon>
    </lineage>
</organism>
<feature type="compositionally biased region" description="Basic residues" evidence="1">
    <location>
        <begin position="195"/>
        <end position="205"/>
    </location>
</feature>
<dbReference type="GeneID" id="9680723"/>
<feature type="compositionally biased region" description="Basic residues" evidence="1">
    <location>
        <begin position="151"/>
        <end position="160"/>
    </location>
</feature>
<gene>
    <name evidence="2" type="ORF">MICPUCDRAFT_50641</name>
</gene>
<evidence type="ECO:0000313" key="3">
    <source>
        <dbReference type="Proteomes" id="UP000001876"/>
    </source>
</evidence>
<protein>
    <submittedName>
        <fullName evidence="2">Predicted protein</fullName>
    </submittedName>
</protein>
<dbReference type="Proteomes" id="UP000001876">
    <property type="component" value="Unassembled WGS sequence"/>
</dbReference>
<dbReference type="AlphaFoldDB" id="C1MIP2"/>
<keyword evidence="3" id="KW-1185">Reference proteome</keyword>
<dbReference type="RefSeq" id="XP_003055165.1">
    <property type="nucleotide sequence ID" value="XM_003055119.1"/>
</dbReference>
<feature type="region of interest" description="Disordered" evidence="1">
    <location>
        <begin position="22"/>
        <end position="102"/>
    </location>
</feature>
<evidence type="ECO:0000256" key="1">
    <source>
        <dbReference type="SAM" id="MobiDB-lite"/>
    </source>
</evidence>
<evidence type="ECO:0000313" key="2">
    <source>
        <dbReference type="EMBL" id="EEH60417.1"/>
    </source>
</evidence>
<name>C1MIP2_MICPC</name>
<feature type="compositionally biased region" description="Basic and acidic residues" evidence="1">
    <location>
        <begin position="206"/>
        <end position="218"/>
    </location>
</feature>
<proteinExistence type="predicted"/>
<reference evidence="2 3" key="1">
    <citation type="journal article" date="2009" name="Science">
        <title>Green evolution and dynamic adaptations revealed by genomes of the marine picoeukaryotes Micromonas.</title>
        <authorList>
            <person name="Worden A.Z."/>
            <person name="Lee J.H."/>
            <person name="Mock T."/>
            <person name="Rouze P."/>
            <person name="Simmons M.P."/>
            <person name="Aerts A.L."/>
            <person name="Allen A.E."/>
            <person name="Cuvelier M.L."/>
            <person name="Derelle E."/>
            <person name="Everett M.V."/>
            <person name="Foulon E."/>
            <person name="Grimwood J."/>
            <person name="Gundlach H."/>
            <person name="Henrissat B."/>
            <person name="Napoli C."/>
            <person name="McDonald S.M."/>
            <person name="Parker M.S."/>
            <person name="Rombauts S."/>
            <person name="Salamov A."/>
            <person name="Von Dassow P."/>
            <person name="Badger J.H."/>
            <person name="Coutinho P.M."/>
            <person name="Demir E."/>
            <person name="Dubchak I."/>
            <person name="Gentemann C."/>
            <person name="Eikrem W."/>
            <person name="Gready J.E."/>
            <person name="John U."/>
            <person name="Lanier W."/>
            <person name="Lindquist E.A."/>
            <person name="Lucas S."/>
            <person name="Mayer K.F."/>
            <person name="Moreau H."/>
            <person name="Not F."/>
            <person name="Otillar R."/>
            <person name="Panaud O."/>
            <person name="Pangilinan J."/>
            <person name="Paulsen I."/>
            <person name="Piegu B."/>
            <person name="Poliakov A."/>
            <person name="Robbens S."/>
            <person name="Schmutz J."/>
            <person name="Toulza E."/>
            <person name="Wyss T."/>
            <person name="Zelensky A."/>
            <person name="Zhou K."/>
            <person name="Armbrust E.V."/>
            <person name="Bhattacharya D."/>
            <person name="Goodenough U.W."/>
            <person name="Van de Peer Y."/>
            <person name="Grigoriev I.V."/>
        </authorList>
    </citation>
    <scope>NUCLEOTIDE SEQUENCE [LARGE SCALE GENOMIC DNA]</scope>
    <source>
        <strain evidence="2 3">CCMP1545</strain>
    </source>
</reference>
<feature type="compositionally biased region" description="Basic and acidic residues" evidence="1">
    <location>
        <begin position="131"/>
        <end position="143"/>
    </location>
</feature>
<dbReference type="EMBL" id="GG663735">
    <property type="protein sequence ID" value="EEH60417.1"/>
    <property type="molecule type" value="Genomic_DNA"/>
</dbReference>